<reference evidence="2" key="1">
    <citation type="submission" date="2017-08" db="EMBL/GenBank/DDBJ databases">
        <authorList>
            <person name="Varghese N."/>
            <person name="Submissions S."/>
        </authorList>
    </citation>
    <scope>NUCLEOTIDE SEQUENCE [LARGE SCALE GENOMIC DNA]</scope>
    <source>
        <strain evidence="2">JA276</strain>
    </source>
</reference>
<proteinExistence type="predicted"/>
<gene>
    <name evidence="1" type="ORF">SAMN05877831_1257</name>
</gene>
<evidence type="ECO:0000313" key="2">
    <source>
        <dbReference type="Proteomes" id="UP000219111"/>
    </source>
</evidence>
<dbReference type="Proteomes" id="UP000219111">
    <property type="component" value="Unassembled WGS sequence"/>
</dbReference>
<protein>
    <submittedName>
        <fullName evidence="1">Uncharacterized protein</fullName>
    </submittedName>
</protein>
<name>A0A285TJ32_9RHOB</name>
<dbReference type="EMBL" id="OBMT01000025">
    <property type="protein sequence ID" value="SOC21793.1"/>
    <property type="molecule type" value="Genomic_DNA"/>
</dbReference>
<sequence length="121" mass="13129">MIVLTPETGDDPVPPEWISELNCLHFTVFDVEMLNDLVISAGSSVACIVLDGRLENRALAELSIQEAKQRYPAIRAVLLDAEPHVGDDTPSPDAPFDVRLRLPPTRARLKWAIVAGGEASG</sequence>
<dbReference type="AlphaFoldDB" id="A0A285TJ32"/>
<organism evidence="1 2">
    <name type="scientific">Rhodobacter maris</name>
    <dbReference type="NCBI Taxonomy" id="446682"/>
    <lineage>
        <taxon>Bacteria</taxon>
        <taxon>Pseudomonadati</taxon>
        <taxon>Pseudomonadota</taxon>
        <taxon>Alphaproteobacteria</taxon>
        <taxon>Rhodobacterales</taxon>
        <taxon>Rhodobacter group</taxon>
        <taxon>Rhodobacter</taxon>
    </lineage>
</organism>
<accession>A0A285TJ32</accession>
<evidence type="ECO:0000313" key="1">
    <source>
        <dbReference type="EMBL" id="SOC21793.1"/>
    </source>
</evidence>
<keyword evidence="2" id="KW-1185">Reference proteome</keyword>